<evidence type="ECO:0000313" key="8">
    <source>
        <dbReference type="Proteomes" id="UP001295684"/>
    </source>
</evidence>
<feature type="transmembrane region" description="Helical" evidence="5">
    <location>
        <begin position="1068"/>
        <end position="1089"/>
    </location>
</feature>
<accession>A0AAD1U2F4</accession>
<protein>
    <recommendedName>
        <fullName evidence="6">PA14 domain-containing protein</fullName>
    </recommendedName>
</protein>
<dbReference type="EMBL" id="CAMPGE010001963">
    <property type="protein sequence ID" value="CAI2360768.1"/>
    <property type="molecule type" value="Genomic_DNA"/>
</dbReference>
<reference evidence="7" key="1">
    <citation type="submission" date="2023-07" db="EMBL/GenBank/DDBJ databases">
        <authorList>
            <consortium name="AG Swart"/>
            <person name="Singh M."/>
            <person name="Singh A."/>
            <person name="Seah K."/>
            <person name="Emmerich C."/>
        </authorList>
    </citation>
    <scope>NUCLEOTIDE SEQUENCE</scope>
    <source>
        <strain evidence="7">DP1</strain>
    </source>
</reference>
<dbReference type="Gene3D" id="3.90.182.10">
    <property type="entry name" value="Toxin - Anthrax Protective Antigen,domain 1"/>
    <property type="match status" value="1"/>
</dbReference>
<dbReference type="InterPro" id="IPR011936">
    <property type="entry name" value="Myxo_disulph_rpt"/>
</dbReference>
<feature type="transmembrane region" description="Helical" evidence="5">
    <location>
        <begin position="1189"/>
        <end position="1208"/>
    </location>
</feature>
<keyword evidence="3" id="KW-1015">Disulfide bond</keyword>
<dbReference type="PROSITE" id="PS51820">
    <property type="entry name" value="PA14"/>
    <property type="match status" value="1"/>
</dbReference>
<evidence type="ECO:0000256" key="4">
    <source>
        <dbReference type="SAM" id="MobiDB-lite"/>
    </source>
</evidence>
<dbReference type="SMART" id="SM01411">
    <property type="entry name" value="Ephrin_rec_like"/>
    <property type="match status" value="8"/>
</dbReference>
<keyword evidence="2" id="KW-0677">Repeat</keyword>
<feature type="region of interest" description="Disordered" evidence="4">
    <location>
        <begin position="1348"/>
        <end position="1372"/>
    </location>
</feature>
<dbReference type="InterPro" id="IPR037524">
    <property type="entry name" value="PA14/GLEYA"/>
</dbReference>
<feature type="transmembrane region" description="Helical" evidence="5">
    <location>
        <begin position="1214"/>
        <end position="1232"/>
    </location>
</feature>
<feature type="transmembrane region" description="Helical" evidence="5">
    <location>
        <begin position="983"/>
        <end position="1002"/>
    </location>
</feature>
<proteinExistence type="predicted"/>
<dbReference type="Proteomes" id="UP001295684">
    <property type="component" value="Unassembled WGS sequence"/>
</dbReference>
<feature type="transmembrane region" description="Helical" evidence="5">
    <location>
        <begin position="6"/>
        <end position="25"/>
    </location>
</feature>
<dbReference type="InterPro" id="IPR009030">
    <property type="entry name" value="Growth_fac_rcpt_cys_sf"/>
</dbReference>
<name>A0AAD1U2F4_EUPCR</name>
<keyword evidence="5" id="KW-1133">Transmembrane helix</keyword>
<feature type="transmembrane region" description="Helical" evidence="5">
    <location>
        <begin position="958"/>
        <end position="976"/>
    </location>
</feature>
<dbReference type="PANTHER" id="PTHR39767:SF2">
    <property type="entry name" value="CHROMOSOME UNDETERMINED SCAFFOLD_1, WHOLE GENOME SHOTGUN SEQUENCE"/>
    <property type="match status" value="1"/>
</dbReference>
<evidence type="ECO:0000256" key="2">
    <source>
        <dbReference type="ARBA" id="ARBA00022737"/>
    </source>
</evidence>
<feature type="compositionally biased region" description="Low complexity" evidence="4">
    <location>
        <begin position="1356"/>
        <end position="1372"/>
    </location>
</feature>
<keyword evidence="8" id="KW-1185">Reference proteome</keyword>
<feature type="domain" description="PA14" evidence="6">
    <location>
        <begin position="172"/>
        <end position="305"/>
    </location>
</feature>
<evidence type="ECO:0000313" key="7">
    <source>
        <dbReference type="EMBL" id="CAI2360768.1"/>
    </source>
</evidence>
<dbReference type="Pfam" id="PF13948">
    <property type="entry name" value="DUF4215"/>
    <property type="match status" value="8"/>
</dbReference>
<keyword evidence="5" id="KW-0472">Membrane</keyword>
<dbReference type="PROSITE" id="PS00430">
    <property type="entry name" value="TONB_DEPENDENT_REC_1"/>
    <property type="match status" value="1"/>
</dbReference>
<dbReference type="NCBIfam" id="TIGR02232">
    <property type="entry name" value="myxo_disulf_rpt"/>
    <property type="match status" value="9"/>
</dbReference>
<feature type="transmembrane region" description="Helical" evidence="5">
    <location>
        <begin position="1101"/>
        <end position="1123"/>
    </location>
</feature>
<feature type="transmembrane region" description="Helical" evidence="5">
    <location>
        <begin position="32"/>
        <end position="53"/>
    </location>
</feature>
<feature type="transmembrane region" description="Helical" evidence="5">
    <location>
        <begin position="1135"/>
        <end position="1160"/>
    </location>
</feature>
<organism evidence="7 8">
    <name type="scientific">Euplotes crassus</name>
    <dbReference type="NCBI Taxonomy" id="5936"/>
    <lineage>
        <taxon>Eukaryota</taxon>
        <taxon>Sar</taxon>
        <taxon>Alveolata</taxon>
        <taxon>Ciliophora</taxon>
        <taxon>Intramacronucleata</taxon>
        <taxon>Spirotrichea</taxon>
        <taxon>Hypotrichia</taxon>
        <taxon>Euplotida</taxon>
        <taxon>Euplotidae</taxon>
        <taxon>Moneuplotes</taxon>
    </lineage>
</organism>
<evidence type="ECO:0000259" key="6">
    <source>
        <dbReference type="PROSITE" id="PS51820"/>
    </source>
</evidence>
<dbReference type="SUPFAM" id="SSF56988">
    <property type="entry name" value="Anthrax protective antigen"/>
    <property type="match status" value="1"/>
</dbReference>
<gene>
    <name evidence="7" type="ORF">ECRASSUSDP1_LOCUS2073</name>
</gene>
<evidence type="ECO:0000256" key="3">
    <source>
        <dbReference type="ARBA" id="ARBA00023157"/>
    </source>
</evidence>
<sequence>MTSFLFFLCYNFKFIINFLSFCQIIPSHSVRLNIMSFIIIMVLLIKGAVLGVGQKIEVGVLRHSDQELINEKNILHRELAASATSTPATITTSDTITVTATDTDGAGQFYEISFNNECTVSAPGLTCTAVGGQEQVLDSSSTSSMTDNGDGTYTSTISVTRPGKITINVFKYTQGGVLVEYYSGTTYSGGVQHAEIKSDLNIDYGSGNLFGSTSNFASAKMYFKLKGPSTESITLQLEADDTASLSLDGSNVVSASSGTNTNTFSSTLNTMYDGQINFVEILFSAKVILSWSYTSVPMTTVPSANLYYKAYISSPMQLTINCPDGYSKTTSAGRPICDIICGDGKRAGTEECDDGNTLAAVDGCSSTCTIDSGWECHNGNPTTQDTCTQCPAGFYPNSAKNACETHCGDGKRAGSEACDDNNVRNGDGCTGTCTIESNWICNGGTTSSSDSCTFCEPGYTANNVPATQVCVSTCGDKMQVGSEKCDDGNTNGSDGCAADCSAVESGWVCANSTFSSGDVCTQCTSGFYQNDATYPTACVPQCGDSKRAGSEKCDNGDASGATGCSSDCLSITAGWVCSGGTTTTADTCAQCTAGFYQNDATNPTTCVPQCGDGLEAGTEKCDDGNTVAGDGCAADCTTVEAGWVCSGGSTTSKDECYKCADGYTQNNAVNPTTCVTTCGDGFEAGTEKCDDGNISGSDGCAADCSTVEAGWVCIGGSPTSSDTCTQCTAGFYQNDATNPETCVTTCGDGLEAGAEKCDDGNTIANDGCAADCTSVDAGWVCSGGSTTSQDTCTKCPDGFYQNNPTNPEVCVTLCGDGFDAGTEKCDDGNTISGDGCAADCTTVESGWVCKYGTPTTADVCEQCTAGYVQNDSSNPEYCVPSCGDGLRVGNELCDDANTSSNDGCSSDCSKIESGYICTGGSTGSKDTCTKCPLSYSPNEEQRKCEINPISTRAKQISYFYAIVSGVGLLLNIFMILKYNHSYISIFRTIFHIQMLYLLPLLGDKMGNDGVGFLRNFKFILATFKELPNDWVFFGWRSMFSSLDYSQENSYLPLIGIKSGSAIVNCYNLFWVSSVLSLLTGVSFLLFWKPKYPNFAKKMLKVLFRLAIRIIMLTYIFIAICAFSEVRDYKRVSKGFLSYLISITFSGVLIFTVALCAYFCLRKIPAEEQVDTSSTIEYFVGVRKDKLARFYIILWFIRRTTFVGVIFMLDYLNNALILTILVLIQLLYILALLQTRAFTTKKDNILEVFNEICYLLLIPASLYYGPSLKMVDHSMIYLFINIAQAIIEFIVCLSEITIRLKKKMKVIKPDETIEIKRKTLATQSMTSDRIIHSKNIYDRDSENVGINNYATQENPPSGNSQNMSSTNSQNSHNIFANNSQKKLHTIQEVEEIPDKSEIQVPDVSDPKIYEEFKKNWGFGQYKSQKDKFSNFS</sequence>
<dbReference type="SUPFAM" id="SSF57184">
    <property type="entry name" value="Growth factor receptor domain"/>
    <property type="match status" value="2"/>
</dbReference>
<keyword evidence="1" id="KW-0732">Signal</keyword>
<keyword evidence="5" id="KW-0812">Transmembrane</keyword>
<evidence type="ECO:0000256" key="1">
    <source>
        <dbReference type="ARBA" id="ARBA00022729"/>
    </source>
</evidence>
<evidence type="ECO:0000256" key="5">
    <source>
        <dbReference type="SAM" id="Phobius"/>
    </source>
</evidence>
<feature type="transmembrane region" description="Helical" evidence="5">
    <location>
        <begin position="1275"/>
        <end position="1297"/>
    </location>
</feature>
<feature type="transmembrane region" description="Helical" evidence="5">
    <location>
        <begin position="1244"/>
        <end position="1263"/>
    </location>
</feature>
<dbReference type="PANTHER" id="PTHR39767">
    <property type="entry name" value="CALCIUM/CALMODULIN-BINDING MEMBRANE PROTEIN PCM4-RELATED"/>
    <property type="match status" value="1"/>
</dbReference>
<comment type="caution">
    <text evidence="7">The sequence shown here is derived from an EMBL/GenBank/DDBJ whole genome shotgun (WGS) entry which is preliminary data.</text>
</comment>
<dbReference type="InterPro" id="IPR010916">
    <property type="entry name" value="TonB_box_CS"/>
</dbReference>